<protein>
    <recommendedName>
        <fullName evidence="1">Treble clef zinc finger domain-containing protein</fullName>
    </recommendedName>
</protein>
<sequence>MMLVKLLKVEVANVFLIINTPLRWKFAKGHEWTANFHSIKKGKTWCSTCSDTRLNISIAKELVHSKNGECLPEEYINNRSPLLWRCDKGHEWIANLMKIKNHGSWCPGCRRVKPLNLEIAKQIAHDKNGECLSTKYKNCDTNLLWRCTKGHEWIANLMKIKNHGSWCPGCRRVKPLNLEIAKQIAHDKNGECLSTKYKNCDTNLLWRCTKGHEWNATLSNIKRGRWCPHCIGVISHTLEDAKQIAYNRNGKMSFTIMVPKWGCLSTEYINTRSDLLWQFINGHLWNAPLFNIKVLGTWCPYCKNKHEELNIYYPKYGFAIEVQGQQHEKYIEFFHRGDPNNFIKQKSGINSRQNCVKKIGLF</sequence>
<dbReference type="AlphaFoldDB" id="A0A397JA88"/>
<gene>
    <name evidence="2" type="ORF">Glove_82g83</name>
</gene>
<keyword evidence="3" id="KW-1185">Reference proteome</keyword>
<dbReference type="InterPro" id="IPR025487">
    <property type="entry name" value="DUF4379"/>
</dbReference>
<name>A0A397JA88_9GLOM</name>
<evidence type="ECO:0000259" key="1">
    <source>
        <dbReference type="Pfam" id="PF14311"/>
    </source>
</evidence>
<evidence type="ECO:0000313" key="2">
    <source>
        <dbReference type="EMBL" id="RHZ84417.1"/>
    </source>
</evidence>
<dbReference type="OrthoDB" id="2419021at2759"/>
<dbReference type="Proteomes" id="UP000266861">
    <property type="component" value="Unassembled WGS sequence"/>
</dbReference>
<comment type="caution">
    <text evidence="2">The sequence shown here is derived from an EMBL/GenBank/DDBJ whole genome shotgun (WGS) entry which is preliminary data.</text>
</comment>
<feature type="domain" description="Treble clef zinc finger" evidence="1">
    <location>
        <begin position="180"/>
        <end position="230"/>
    </location>
</feature>
<dbReference type="EMBL" id="PQFF01000078">
    <property type="protein sequence ID" value="RHZ84417.1"/>
    <property type="molecule type" value="Genomic_DNA"/>
</dbReference>
<proteinExistence type="predicted"/>
<organism evidence="2 3">
    <name type="scientific">Diversispora epigaea</name>
    <dbReference type="NCBI Taxonomy" id="1348612"/>
    <lineage>
        <taxon>Eukaryota</taxon>
        <taxon>Fungi</taxon>
        <taxon>Fungi incertae sedis</taxon>
        <taxon>Mucoromycota</taxon>
        <taxon>Glomeromycotina</taxon>
        <taxon>Glomeromycetes</taxon>
        <taxon>Diversisporales</taxon>
        <taxon>Diversisporaceae</taxon>
        <taxon>Diversispora</taxon>
    </lineage>
</organism>
<accession>A0A397JA88</accession>
<feature type="domain" description="Treble clef zinc finger" evidence="1">
    <location>
        <begin position="58"/>
        <end position="111"/>
    </location>
</feature>
<reference evidence="2 3" key="1">
    <citation type="submission" date="2018-08" db="EMBL/GenBank/DDBJ databases">
        <title>Genome and evolution of the arbuscular mycorrhizal fungus Diversispora epigaea (formerly Glomus versiforme) and its bacterial endosymbionts.</title>
        <authorList>
            <person name="Sun X."/>
            <person name="Fei Z."/>
            <person name="Harrison M."/>
        </authorList>
    </citation>
    <scope>NUCLEOTIDE SEQUENCE [LARGE SCALE GENOMIC DNA]</scope>
    <source>
        <strain evidence="2 3">IT104</strain>
    </source>
</reference>
<evidence type="ECO:0000313" key="3">
    <source>
        <dbReference type="Proteomes" id="UP000266861"/>
    </source>
</evidence>
<dbReference type="Pfam" id="PF14311">
    <property type="entry name" value="DUF4379"/>
    <property type="match status" value="2"/>
</dbReference>